<dbReference type="Proteomes" id="UP000219338">
    <property type="component" value="Unassembled WGS sequence"/>
</dbReference>
<proteinExistence type="predicted"/>
<organism evidence="1 2">
    <name type="scientific">Armillaria ostoyae</name>
    <name type="common">Armillaria root rot fungus</name>
    <dbReference type="NCBI Taxonomy" id="47428"/>
    <lineage>
        <taxon>Eukaryota</taxon>
        <taxon>Fungi</taxon>
        <taxon>Dikarya</taxon>
        <taxon>Basidiomycota</taxon>
        <taxon>Agaricomycotina</taxon>
        <taxon>Agaricomycetes</taxon>
        <taxon>Agaricomycetidae</taxon>
        <taxon>Agaricales</taxon>
        <taxon>Marasmiineae</taxon>
        <taxon>Physalacriaceae</taxon>
        <taxon>Armillaria</taxon>
    </lineage>
</organism>
<sequence>MLTSLNCPASVCTLHYRLKNAVMHKEYTSGLSYLECKFGIPDLSVRRTGNRACENLNNSWLGKYEEAVET</sequence>
<dbReference type="EMBL" id="FUEG01000032">
    <property type="protein sequence ID" value="SJL15987.1"/>
    <property type="molecule type" value="Genomic_DNA"/>
</dbReference>
<name>A0A284S4R5_ARMOS</name>
<keyword evidence="2" id="KW-1185">Reference proteome</keyword>
<evidence type="ECO:0000313" key="2">
    <source>
        <dbReference type="Proteomes" id="UP000219338"/>
    </source>
</evidence>
<evidence type="ECO:0000313" key="1">
    <source>
        <dbReference type="EMBL" id="SJL15987.1"/>
    </source>
</evidence>
<protein>
    <submittedName>
        <fullName evidence="1">Uncharacterized protein</fullName>
    </submittedName>
</protein>
<dbReference type="AlphaFoldDB" id="A0A284S4R5"/>
<reference evidence="2" key="1">
    <citation type="journal article" date="2017" name="Nat. Ecol. Evol.">
        <title>Genome expansion and lineage-specific genetic innovations in the forest pathogenic fungi Armillaria.</title>
        <authorList>
            <person name="Sipos G."/>
            <person name="Prasanna A.N."/>
            <person name="Walter M.C."/>
            <person name="O'Connor E."/>
            <person name="Balint B."/>
            <person name="Krizsan K."/>
            <person name="Kiss B."/>
            <person name="Hess J."/>
            <person name="Varga T."/>
            <person name="Slot J."/>
            <person name="Riley R."/>
            <person name="Boka B."/>
            <person name="Rigling D."/>
            <person name="Barry K."/>
            <person name="Lee J."/>
            <person name="Mihaltcheva S."/>
            <person name="LaButti K."/>
            <person name="Lipzen A."/>
            <person name="Waldron R."/>
            <person name="Moloney N.M."/>
            <person name="Sperisen C."/>
            <person name="Kredics L."/>
            <person name="Vagvoelgyi C."/>
            <person name="Patrignani A."/>
            <person name="Fitzpatrick D."/>
            <person name="Nagy I."/>
            <person name="Doyle S."/>
            <person name="Anderson J.B."/>
            <person name="Grigoriev I.V."/>
            <person name="Gueldener U."/>
            <person name="Muensterkoetter M."/>
            <person name="Nagy L.G."/>
        </authorList>
    </citation>
    <scope>NUCLEOTIDE SEQUENCE [LARGE SCALE GENOMIC DNA]</scope>
    <source>
        <strain evidence="2">C18/9</strain>
    </source>
</reference>
<gene>
    <name evidence="1" type="ORF">ARMOST_19501</name>
</gene>
<accession>A0A284S4R5</accession>